<evidence type="ECO:0000313" key="7">
    <source>
        <dbReference type="EMBL" id="MBE7324664.1"/>
    </source>
</evidence>
<evidence type="ECO:0000256" key="1">
    <source>
        <dbReference type="ARBA" id="ARBA00004651"/>
    </source>
</evidence>
<reference evidence="7 8" key="1">
    <citation type="submission" date="2020-10" db="EMBL/GenBank/DDBJ databases">
        <title>Nocardioides sp. isolated from sludge.</title>
        <authorList>
            <person name="Zhang X."/>
        </authorList>
    </citation>
    <scope>NUCLEOTIDE SEQUENCE [LARGE SCALE GENOMIC DNA]</scope>
    <source>
        <strain evidence="7 8">Y6</strain>
    </source>
</reference>
<protein>
    <submittedName>
        <fullName evidence="7">MFS transporter</fullName>
    </submittedName>
</protein>
<dbReference type="InterPro" id="IPR011701">
    <property type="entry name" value="MFS"/>
</dbReference>
<evidence type="ECO:0000313" key="8">
    <source>
        <dbReference type="Proteomes" id="UP000756387"/>
    </source>
</evidence>
<dbReference type="InterPro" id="IPR036259">
    <property type="entry name" value="MFS_trans_sf"/>
</dbReference>
<keyword evidence="2" id="KW-1003">Cell membrane</keyword>
<dbReference type="Proteomes" id="UP000756387">
    <property type="component" value="Unassembled WGS sequence"/>
</dbReference>
<feature type="transmembrane region" description="Helical" evidence="6">
    <location>
        <begin position="30"/>
        <end position="51"/>
    </location>
</feature>
<feature type="transmembrane region" description="Helical" evidence="6">
    <location>
        <begin position="119"/>
        <end position="143"/>
    </location>
</feature>
<proteinExistence type="predicted"/>
<comment type="caution">
    <text evidence="7">The sequence shown here is derived from an EMBL/GenBank/DDBJ whole genome shotgun (WGS) entry which is preliminary data.</text>
</comment>
<evidence type="ECO:0000256" key="5">
    <source>
        <dbReference type="ARBA" id="ARBA00023136"/>
    </source>
</evidence>
<organism evidence="7 8">
    <name type="scientific">Nocardioides malaquae</name>
    <dbReference type="NCBI Taxonomy" id="2773426"/>
    <lineage>
        <taxon>Bacteria</taxon>
        <taxon>Bacillati</taxon>
        <taxon>Actinomycetota</taxon>
        <taxon>Actinomycetes</taxon>
        <taxon>Propionibacteriales</taxon>
        <taxon>Nocardioidaceae</taxon>
        <taxon>Nocardioides</taxon>
    </lineage>
</organism>
<feature type="transmembrane region" description="Helical" evidence="6">
    <location>
        <begin position="327"/>
        <end position="350"/>
    </location>
</feature>
<evidence type="ECO:0000256" key="3">
    <source>
        <dbReference type="ARBA" id="ARBA00022692"/>
    </source>
</evidence>
<dbReference type="Gene3D" id="1.20.1250.20">
    <property type="entry name" value="MFS general substrate transporter like domains"/>
    <property type="match status" value="1"/>
</dbReference>
<keyword evidence="3 6" id="KW-0812">Transmembrane</keyword>
<name>A0ABR9RSW0_9ACTN</name>
<dbReference type="Pfam" id="PF07690">
    <property type="entry name" value="MFS_1"/>
    <property type="match status" value="1"/>
</dbReference>
<gene>
    <name evidence="7" type="ORF">IEQ44_08360</name>
</gene>
<feature type="transmembrane region" description="Helical" evidence="6">
    <location>
        <begin position="304"/>
        <end position="321"/>
    </location>
</feature>
<sequence>MSDAETDEVVLSGESVPEERLSQNKDFMRLWGGNSVSMVGTVISQVTIPLVAVLNLGVSPTQLGLISAAQLAPILVVGPILGHLVDSIPRRPVLIGTSLARAVLLALLAVLVVTDVLGFWSLVMCALALGTLSSMFEVAWYAYFPSVVPARHLVAANSRVQTSYSVAQVAGAGLGGWLMKVLSPAIALGLDSLTYLYAAVSFASVRTPEKREERTDAQDSFVRRFTAGFRVLWRERVLRAMLLEGAWFNFCEQAFVTVFMVFAVRELGMTTDVIGLCIGLGSIGAVAGSLAADWVGRWIGQVRVLVLGLGAASFGPLLTPLAEGNGWSTSVLVVSSFCCYGFGLTIYNIYSITERQRRVHASAMGRASAAFRTMAFGAMPLGAIFGGALATVTGARTALVVIGALLIGAWVVFSVAITRLLGGGQVDGGMP</sequence>
<feature type="transmembrane region" description="Helical" evidence="6">
    <location>
        <begin position="63"/>
        <end position="81"/>
    </location>
</feature>
<dbReference type="PANTHER" id="PTHR23513:SF6">
    <property type="entry name" value="MAJOR FACILITATOR SUPERFAMILY ASSOCIATED DOMAIN-CONTAINING PROTEIN"/>
    <property type="match status" value="1"/>
</dbReference>
<feature type="transmembrane region" description="Helical" evidence="6">
    <location>
        <begin position="93"/>
        <end position="113"/>
    </location>
</feature>
<keyword evidence="8" id="KW-1185">Reference proteome</keyword>
<dbReference type="EMBL" id="JADCSA010000006">
    <property type="protein sequence ID" value="MBE7324664.1"/>
    <property type="molecule type" value="Genomic_DNA"/>
</dbReference>
<feature type="transmembrane region" description="Helical" evidence="6">
    <location>
        <begin position="240"/>
        <end position="261"/>
    </location>
</feature>
<keyword evidence="5 6" id="KW-0472">Membrane</keyword>
<evidence type="ECO:0000256" key="2">
    <source>
        <dbReference type="ARBA" id="ARBA00022475"/>
    </source>
</evidence>
<comment type="subcellular location">
    <subcellularLocation>
        <location evidence="1">Cell membrane</location>
        <topology evidence="1">Multi-pass membrane protein</topology>
    </subcellularLocation>
</comment>
<feature type="transmembrane region" description="Helical" evidence="6">
    <location>
        <begin position="371"/>
        <end position="392"/>
    </location>
</feature>
<evidence type="ECO:0000256" key="4">
    <source>
        <dbReference type="ARBA" id="ARBA00022989"/>
    </source>
</evidence>
<dbReference type="RefSeq" id="WP_193637985.1">
    <property type="nucleotide sequence ID" value="NZ_JADCSA010000006.1"/>
</dbReference>
<feature type="transmembrane region" description="Helical" evidence="6">
    <location>
        <begin position="273"/>
        <end position="292"/>
    </location>
</feature>
<dbReference type="SUPFAM" id="SSF103473">
    <property type="entry name" value="MFS general substrate transporter"/>
    <property type="match status" value="1"/>
</dbReference>
<keyword evidence="4 6" id="KW-1133">Transmembrane helix</keyword>
<dbReference type="PANTHER" id="PTHR23513">
    <property type="entry name" value="INTEGRAL MEMBRANE EFFLUX PROTEIN-RELATED"/>
    <property type="match status" value="1"/>
</dbReference>
<evidence type="ECO:0000256" key="6">
    <source>
        <dbReference type="SAM" id="Phobius"/>
    </source>
</evidence>
<dbReference type="CDD" id="cd06173">
    <property type="entry name" value="MFS_MefA_like"/>
    <property type="match status" value="1"/>
</dbReference>
<accession>A0ABR9RSW0</accession>
<feature type="transmembrane region" description="Helical" evidence="6">
    <location>
        <begin position="398"/>
        <end position="421"/>
    </location>
</feature>